<evidence type="ECO:0000313" key="2">
    <source>
        <dbReference type="EMBL" id="MBT2186457.1"/>
    </source>
</evidence>
<evidence type="ECO:0000313" key="3">
    <source>
        <dbReference type="Proteomes" id="UP001138757"/>
    </source>
</evidence>
<dbReference type="EMBL" id="JAHGAW010000003">
    <property type="protein sequence ID" value="MBT2186457.1"/>
    <property type="molecule type" value="Genomic_DNA"/>
</dbReference>
<sequence length="141" mass="15548">MAEFRQATGLLSVPTPGRALVEITREVMSWVGDQVMDEGLLTLFCRHTSASLAIQENAAPAVKHDLVDWLDRIAPEDHRYAHDDEGPDDMPAHIKAMLTGVSLAIPLMGGRLALGTWQGIYLIEHRRAPHERQVALHLLGA</sequence>
<name>A0A9X1DAM4_9SPHN</name>
<dbReference type="InterPro" id="IPR035917">
    <property type="entry name" value="YjbQ-like_sf"/>
</dbReference>
<comment type="similarity">
    <text evidence="1">Belongs to the UPF0047 family.</text>
</comment>
<reference evidence="2" key="1">
    <citation type="submission" date="2021-05" db="EMBL/GenBank/DDBJ databases">
        <title>Genome of Sphingobium sp. strain.</title>
        <authorList>
            <person name="Fan R."/>
        </authorList>
    </citation>
    <scope>NUCLEOTIDE SEQUENCE</scope>
    <source>
        <strain evidence="2">H33</strain>
    </source>
</reference>
<organism evidence="2 3">
    <name type="scientific">Sphingobium nicotianae</name>
    <dbReference type="NCBI Taxonomy" id="2782607"/>
    <lineage>
        <taxon>Bacteria</taxon>
        <taxon>Pseudomonadati</taxon>
        <taxon>Pseudomonadota</taxon>
        <taxon>Alphaproteobacteria</taxon>
        <taxon>Sphingomonadales</taxon>
        <taxon>Sphingomonadaceae</taxon>
        <taxon>Sphingobium</taxon>
    </lineage>
</organism>
<dbReference type="SUPFAM" id="SSF111038">
    <property type="entry name" value="YjbQ-like"/>
    <property type="match status" value="1"/>
</dbReference>
<dbReference type="InterPro" id="IPR001602">
    <property type="entry name" value="UPF0047_YjbQ-like"/>
</dbReference>
<proteinExistence type="inferred from homology"/>
<dbReference type="PIRSF" id="PIRSF004681">
    <property type="entry name" value="UCP004681"/>
    <property type="match status" value="1"/>
</dbReference>
<dbReference type="RefSeq" id="WP_214622194.1">
    <property type="nucleotide sequence ID" value="NZ_JAHGAW010000003.1"/>
</dbReference>
<keyword evidence="3" id="KW-1185">Reference proteome</keyword>
<dbReference type="NCBIfam" id="TIGR00149">
    <property type="entry name" value="TIGR00149_YjbQ"/>
    <property type="match status" value="1"/>
</dbReference>
<accession>A0A9X1DAM4</accession>
<dbReference type="Gene3D" id="2.60.120.460">
    <property type="entry name" value="YjbQ-like"/>
    <property type="match status" value="1"/>
</dbReference>
<dbReference type="AlphaFoldDB" id="A0A9X1DAM4"/>
<dbReference type="Proteomes" id="UP001138757">
    <property type="component" value="Unassembled WGS sequence"/>
</dbReference>
<dbReference type="PANTHER" id="PTHR30615:SF8">
    <property type="entry name" value="UPF0047 PROTEIN C4A8.02C"/>
    <property type="match status" value="1"/>
</dbReference>
<comment type="caution">
    <text evidence="2">The sequence shown here is derived from an EMBL/GenBank/DDBJ whole genome shotgun (WGS) entry which is preliminary data.</text>
</comment>
<dbReference type="PANTHER" id="PTHR30615">
    <property type="entry name" value="UNCHARACTERIZED PROTEIN YJBQ-RELATED"/>
    <property type="match status" value="1"/>
</dbReference>
<dbReference type="Pfam" id="PF01894">
    <property type="entry name" value="YjbQ"/>
    <property type="match status" value="1"/>
</dbReference>
<gene>
    <name evidence="2" type="ORF">KK488_05795</name>
</gene>
<evidence type="ECO:0000256" key="1">
    <source>
        <dbReference type="ARBA" id="ARBA00005534"/>
    </source>
</evidence>
<dbReference type="PROSITE" id="PS01314">
    <property type="entry name" value="UPF0047"/>
    <property type="match status" value="1"/>
</dbReference>
<protein>
    <submittedName>
        <fullName evidence="2">Secondary thiamine-phosphate synthase enzyme YjbQ</fullName>
    </submittedName>
</protein>